<dbReference type="PROSITE" id="PS00455">
    <property type="entry name" value="AMP_BINDING"/>
    <property type="match status" value="1"/>
</dbReference>
<comment type="subcellular location">
    <subcellularLocation>
        <location evidence="1">Cytoplasm</location>
    </subcellularLocation>
</comment>
<keyword evidence="2" id="KW-0963">Cytoplasm</keyword>
<feature type="region of interest" description="Disordered" evidence="20">
    <location>
        <begin position="1"/>
        <end position="49"/>
    </location>
</feature>
<dbReference type="AlphaFoldDB" id="A0A401SD40"/>
<dbReference type="OMA" id="FNRPGPN"/>
<comment type="catalytic activity">
    <reaction evidence="9">
        <text>(5Z,8Z,11Z,14Z)-eicosatetraenoate + ATP + CoA = (5Z,8Z,11Z,14Z)-eicosatetraenoyl-CoA + AMP + diphosphate</text>
        <dbReference type="Rhea" id="RHEA:19713"/>
        <dbReference type="ChEBI" id="CHEBI:30616"/>
        <dbReference type="ChEBI" id="CHEBI:32395"/>
        <dbReference type="ChEBI" id="CHEBI:33019"/>
        <dbReference type="ChEBI" id="CHEBI:57287"/>
        <dbReference type="ChEBI" id="CHEBI:57368"/>
        <dbReference type="ChEBI" id="CHEBI:456215"/>
        <dbReference type="EC" id="6.2.1.15"/>
    </reaction>
    <physiologicalReaction direction="left-to-right" evidence="9">
        <dbReference type="Rhea" id="RHEA:19714"/>
    </physiologicalReaction>
</comment>
<dbReference type="STRING" id="137246.A0A401SD40"/>
<comment type="catalytic activity">
    <reaction evidence="12">
        <text>(9Z,12Z)-octadecadienoate + ATP + CoA = (9Z,12Z)-octadecadienoyl-CoA + AMP + diphosphate</text>
        <dbReference type="Rhea" id="RHEA:33651"/>
        <dbReference type="ChEBI" id="CHEBI:30245"/>
        <dbReference type="ChEBI" id="CHEBI:30616"/>
        <dbReference type="ChEBI" id="CHEBI:33019"/>
        <dbReference type="ChEBI" id="CHEBI:57287"/>
        <dbReference type="ChEBI" id="CHEBI:57383"/>
        <dbReference type="ChEBI" id="CHEBI:456215"/>
    </reaction>
    <physiologicalReaction direction="left-to-right" evidence="12">
        <dbReference type="Rhea" id="RHEA:33652"/>
    </physiologicalReaction>
</comment>
<keyword evidence="4" id="KW-0547">Nucleotide-binding</keyword>
<dbReference type="GO" id="GO:0047676">
    <property type="term" value="F:arachidonate-CoA ligase activity"/>
    <property type="evidence" value="ECO:0007669"/>
    <property type="project" value="UniProtKB-EC"/>
</dbReference>
<evidence type="ECO:0000256" key="17">
    <source>
        <dbReference type="ARBA" id="ARBA00043192"/>
    </source>
</evidence>
<keyword evidence="5" id="KW-0276">Fatty acid metabolism</keyword>
<evidence type="ECO:0000256" key="15">
    <source>
        <dbReference type="ARBA" id="ARBA00040479"/>
    </source>
</evidence>
<dbReference type="Pfam" id="PF00501">
    <property type="entry name" value="AMP-binding"/>
    <property type="match status" value="1"/>
</dbReference>
<comment type="caution">
    <text evidence="22">The sequence shown here is derived from an EMBL/GenBank/DDBJ whole genome shotgun (WGS) entry which is preliminary data.</text>
</comment>
<evidence type="ECO:0000256" key="8">
    <source>
        <dbReference type="ARBA" id="ARBA00024484"/>
    </source>
</evidence>
<dbReference type="PANTHER" id="PTHR43272:SF101">
    <property type="entry name" value="ACYL-COA SYNTHETASE BUBBLEGUM FAMILY MEMBER 2-RELATED"/>
    <property type="match status" value="1"/>
</dbReference>
<keyword evidence="7" id="KW-0443">Lipid metabolism</keyword>
<dbReference type="SUPFAM" id="SSF56801">
    <property type="entry name" value="Acetyl-CoA synthetase-like"/>
    <property type="match status" value="1"/>
</dbReference>
<dbReference type="Proteomes" id="UP000287033">
    <property type="component" value="Unassembled WGS sequence"/>
</dbReference>
<evidence type="ECO:0000256" key="10">
    <source>
        <dbReference type="ARBA" id="ARBA00026113"/>
    </source>
</evidence>
<dbReference type="OrthoDB" id="3633556at2759"/>
<evidence type="ECO:0000259" key="21">
    <source>
        <dbReference type="Pfam" id="PF00501"/>
    </source>
</evidence>
<evidence type="ECO:0000256" key="5">
    <source>
        <dbReference type="ARBA" id="ARBA00022832"/>
    </source>
</evidence>
<dbReference type="Gene3D" id="3.40.50.12780">
    <property type="entry name" value="N-terminal domain of ligase-like"/>
    <property type="match status" value="1"/>
</dbReference>
<protein>
    <recommendedName>
        <fullName evidence="15">Long-chain-fatty-acid--CoA ligase ACSBG2</fullName>
        <ecNumber evidence="10">6.2.1.15</ecNumber>
        <ecNumber evidence="11">6.2.1.3</ecNumber>
    </recommendedName>
    <alternativeName>
        <fullName evidence="17">Acyl-CoA synthetase bubblegum family member 2</fullName>
    </alternativeName>
    <alternativeName>
        <fullName evidence="16">Arachidonate--CoA ligase ACSBG2</fullName>
    </alternativeName>
</protein>
<evidence type="ECO:0000256" key="19">
    <source>
        <dbReference type="ARBA" id="ARBA00049139"/>
    </source>
</evidence>
<accession>A0A401SD40</accession>
<dbReference type="InterPro" id="IPR020845">
    <property type="entry name" value="AMP-binding_CS"/>
</dbReference>
<dbReference type="InterPro" id="IPR042099">
    <property type="entry name" value="ANL_N_sf"/>
</dbReference>
<dbReference type="EMBL" id="BEZZ01000199">
    <property type="protein sequence ID" value="GCC28308.1"/>
    <property type="molecule type" value="Genomic_DNA"/>
</dbReference>
<comment type="catalytic activity">
    <reaction evidence="13">
        <text>(9Z)-octadecenoate + ATP + CoA = (9Z)-octadecenoyl-CoA + AMP + diphosphate</text>
        <dbReference type="Rhea" id="RHEA:33607"/>
        <dbReference type="ChEBI" id="CHEBI:30616"/>
        <dbReference type="ChEBI" id="CHEBI:30823"/>
        <dbReference type="ChEBI" id="CHEBI:33019"/>
        <dbReference type="ChEBI" id="CHEBI:57287"/>
        <dbReference type="ChEBI" id="CHEBI:57387"/>
        <dbReference type="ChEBI" id="CHEBI:456215"/>
    </reaction>
    <physiologicalReaction direction="left-to-right" evidence="13">
        <dbReference type="Rhea" id="RHEA:33608"/>
    </physiologicalReaction>
</comment>
<evidence type="ECO:0000256" key="4">
    <source>
        <dbReference type="ARBA" id="ARBA00022741"/>
    </source>
</evidence>
<feature type="compositionally biased region" description="Basic and acidic residues" evidence="20">
    <location>
        <begin position="19"/>
        <end position="37"/>
    </location>
</feature>
<keyword evidence="23" id="KW-1185">Reference proteome</keyword>
<evidence type="ECO:0000256" key="3">
    <source>
        <dbReference type="ARBA" id="ARBA00022598"/>
    </source>
</evidence>
<organism evidence="22 23">
    <name type="scientific">Chiloscyllium punctatum</name>
    <name type="common">Brownbanded bambooshark</name>
    <name type="synonym">Hemiscyllium punctatum</name>
    <dbReference type="NCBI Taxonomy" id="137246"/>
    <lineage>
        <taxon>Eukaryota</taxon>
        <taxon>Metazoa</taxon>
        <taxon>Chordata</taxon>
        <taxon>Craniata</taxon>
        <taxon>Vertebrata</taxon>
        <taxon>Chondrichthyes</taxon>
        <taxon>Elasmobranchii</taxon>
        <taxon>Galeomorphii</taxon>
        <taxon>Galeoidea</taxon>
        <taxon>Orectolobiformes</taxon>
        <taxon>Hemiscylliidae</taxon>
        <taxon>Chiloscyllium</taxon>
    </lineage>
</organism>
<dbReference type="GO" id="GO:0005524">
    <property type="term" value="F:ATP binding"/>
    <property type="evidence" value="ECO:0007669"/>
    <property type="project" value="UniProtKB-KW"/>
</dbReference>
<evidence type="ECO:0000256" key="9">
    <source>
        <dbReference type="ARBA" id="ARBA00024548"/>
    </source>
</evidence>
<evidence type="ECO:0000256" key="7">
    <source>
        <dbReference type="ARBA" id="ARBA00023098"/>
    </source>
</evidence>
<evidence type="ECO:0000256" key="13">
    <source>
        <dbReference type="ARBA" id="ARBA00036043"/>
    </source>
</evidence>
<dbReference type="GO" id="GO:0005783">
    <property type="term" value="C:endoplasmic reticulum"/>
    <property type="evidence" value="ECO:0007669"/>
    <property type="project" value="TreeGrafter"/>
</dbReference>
<proteinExistence type="inferred from homology"/>
<gene>
    <name evidence="22" type="ORF">chiPu_0006737</name>
</gene>
<evidence type="ECO:0000256" key="6">
    <source>
        <dbReference type="ARBA" id="ARBA00022840"/>
    </source>
</evidence>
<evidence type="ECO:0000256" key="2">
    <source>
        <dbReference type="ARBA" id="ARBA00022490"/>
    </source>
</evidence>
<keyword evidence="3" id="KW-0436">Ligase</keyword>
<evidence type="ECO:0000313" key="22">
    <source>
        <dbReference type="EMBL" id="GCC28308.1"/>
    </source>
</evidence>
<reference evidence="22 23" key="1">
    <citation type="journal article" date="2018" name="Nat. Ecol. Evol.">
        <title>Shark genomes provide insights into elasmobranch evolution and the origin of vertebrates.</title>
        <authorList>
            <person name="Hara Y"/>
            <person name="Yamaguchi K"/>
            <person name="Onimaru K"/>
            <person name="Kadota M"/>
            <person name="Koyanagi M"/>
            <person name="Keeley SD"/>
            <person name="Tatsumi K"/>
            <person name="Tanaka K"/>
            <person name="Motone F"/>
            <person name="Kageyama Y"/>
            <person name="Nozu R"/>
            <person name="Adachi N"/>
            <person name="Nishimura O"/>
            <person name="Nakagawa R"/>
            <person name="Tanegashima C"/>
            <person name="Kiyatake I"/>
            <person name="Matsumoto R"/>
            <person name="Murakumo K"/>
            <person name="Nishida K"/>
            <person name="Terakita A"/>
            <person name="Kuratani S"/>
            <person name="Sato K"/>
            <person name="Hyodo S Kuraku.S."/>
        </authorList>
    </citation>
    <scope>NUCLEOTIDE SEQUENCE [LARGE SCALE GENOMIC DNA]</scope>
</reference>
<dbReference type="InterPro" id="IPR000873">
    <property type="entry name" value="AMP-dep_synth/lig_dom"/>
</dbReference>
<evidence type="ECO:0000313" key="23">
    <source>
        <dbReference type="Proteomes" id="UP000287033"/>
    </source>
</evidence>
<comment type="catalytic activity">
    <reaction evidence="19">
        <text>hexadecanoate + ATP + CoA = hexadecanoyl-CoA + AMP + diphosphate</text>
        <dbReference type="Rhea" id="RHEA:30751"/>
        <dbReference type="ChEBI" id="CHEBI:7896"/>
        <dbReference type="ChEBI" id="CHEBI:30616"/>
        <dbReference type="ChEBI" id="CHEBI:33019"/>
        <dbReference type="ChEBI" id="CHEBI:57287"/>
        <dbReference type="ChEBI" id="CHEBI:57379"/>
        <dbReference type="ChEBI" id="CHEBI:456215"/>
    </reaction>
    <physiologicalReaction direction="left-to-right" evidence="19">
        <dbReference type="Rhea" id="RHEA:30752"/>
    </physiologicalReaction>
</comment>
<keyword evidence="6" id="KW-0067">ATP-binding</keyword>
<evidence type="ECO:0000256" key="14">
    <source>
        <dbReference type="ARBA" id="ARBA00038034"/>
    </source>
</evidence>
<dbReference type="PANTHER" id="PTHR43272">
    <property type="entry name" value="LONG-CHAIN-FATTY-ACID--COA LIGASE"/>
    <property type="match status" value="1"/>
</dbReference>
<dbReference type="EC" id="6.2.1.3" evidence="11"/>
<comment type="catalytic activity">
    <reaction evidence="18">
        <text>tetracosanoate + ATP + CoA = tetracosanoyl-CoA + AMP + diphosphate</text>
        <dbReference type="Rhea" id="RHEA:33639"/>
        <dbReference type="ChEBI" id="CHEBI:30616"/>
        <dbReference type="ChEBI" id="CHEBI:31014"/>
        <dbReference type="ChEBI" id="CHEBI:33019"/>
        <dbReference type="ChEBI" id="CHEBI:57287"/>
        <dbReference type="ChEBI" id="CHEBI:65052"/>
        <dbReference type="ChEBI" id="CHEBI:456215"/>
    </reaction>
    <physiologicalReaction direction="left-to-right" evidence="18">
        <dbReference type="Rhea" id="RHEA:33640"/>
    </physiologicalReaction>
</comment>
<dbReference type="GO" id="GO:0016020">
    <property type="term" value="C:membrane"/>
    <property type="evidence" value="ECO:0007669"/>
    <property type="project" value="TreeGrafter"/>
</dbReference>
<evidence type="ECO:0000256" key="20">
    <source>
        <dbReference type="SAM" id="MobiDB-lite"/>
    </source>
</evidence>
<evidence type="ECO:0000256" key="1">
    <source>
        <dbReference type="ARBA" id="ARBA00004496"/>
    </source>
</evidence>
<comment type="similarity">
    <text evidence="14">Belongs to the ATP-dependent AMP-binding enzyme family. Bubblegum subfamily.</text>
</comment>
<comment type="catalytic activity">
    <reaction evidence="8">
        <text>a long-chain fatty acid + ATP + CoA = a long-chain fatty acyl-CoA + AMP + diphosphate</text>
        <dbReference type="Rhea" id="RHEA:15421"/>
        <dbReference type="ChEBI" id="CHEBI:30616"/>
        <dbReference type="ChEBI" id="CHEBI:33019"/>
        <dbReference type="ChEBI" id="CHEBI:57287"/>
        <dbReference type="ChEBI" id="CHEBI:57560"/>
        <dbReference type="ChEBI" id="CHEBI:83139"/>
        <dbReference type="ChEBI" id="CHEBI:456215"/>
        <dbReference type="EC" id="6.2.1.3"/>
    </reaction>
    <physiologicalReaction direction="left-to-right" evidence="8">
        <dbReference type="Rhea" id="RHEA:15422"/>
    </physiologicalReaction>
</comment>
<dbReference type="EC" id="6.2.1.15" evidence="10"/>
<evidence type="ECO:0000256" key="12">
    <source>
        <dbReference type="ARBA" id="ARBA00035848"/>
    </source>
</evidence>
<sequence>MEDVFDSSPWLNNAGGDTRLLHDGKGEEDLQESKSEEQQGSINQAEIPLRMENKHDSLRNLEQMPSPQKQQSLTDVNILGDFNNSNSIKRSSRSLFRREQASQTGPKQYPIKLAPATMLWTTSRDGAVQLRMEENAAESPLTVDQMFNQSVASYGNRIALGFSLRNHWETLTYSQYYKECRKAAKSFLKLGLQRFHGVGILGFNSPEWFIAHIGAILAGGLAVGMYATNSPEACRHVADHCEANVLVVEHHHQLLKVLQIAHQLPHLKAIVQYKYAVEEHQPNIFSWKKFLELGKSISDIQLDEIIESQNANQCCTLIYTSGTTGVPKAVMLSHDNMTWTAKTAGQTVGLQHARKVQERVVSFLPVSHIAAQMMDIWIPMKFGAATYFAQPDALKGTLLNTLKEVRPTAFLGVPRVWEKIEERMKEIGAESSAFKKSIVKWAKGLGLQASYNMMHGVTTRPCGYALANALVFKKVRALLGLDQCTKCFTGAAPITKETLDYFLSLRITIFELYGMSESTGPHTVSHQDFYRITSCGKEMAGCKTKLDKLNEEGSGEICFWGRHIFMGYLNMPGQTKEALDEAGWLHSGDLGRHDEDGFLYITGRIKELIITAGGENIAPVPIEDAVKEKLPIISNAMLIGDKRKFLSMFLTLKSYMDDQTGAPLDKLAPAAVAFCRRYGCSANTVSDVLNVKDPIIYKAIQNGIDAVNKDAISNAQKIQKWIILEKDFSIIGGELVNQAVLITLCLSMDVEVRGPLLCVKEKIMAHKRRFVP</sequence>
<evidence type="ECO:0000256" key="11">
    <source>
        <dbReference type="ARBA" id="ARBA00026121"/>
    </source>
</evidence>
<evidence type="ECO:0000256" key="16">
    <source>
        <dbReference type="ARBA" id="ARBA00042118"/>
    </source>
</evidence>
<dbReference type="CDD" id="cd05933">
    <property type="entry name" value="ACSBG_like"/>
    <property type="match status" value="1"/>
</dbReference>
<evidence type="ECO:0000256" key="18">
    <source>
        <dbReference type="ARBA" id="ARBA00048666"/>
    </source>
</evidence>
<dbReference type="Pfam" id="PF23562">
    <property type="entry name" value="AMP-binding_C_3"/>
    <property type="match status" value="1"/>
</dbReference>
<feature type="domain" description="AMP-dependent synthetase/ligase" evidence="21">
    <location>
        <begin position="148"/>
        <end position="569"/>
    </location>
</feature>
<name>A0A401SD40_CHIPU</name>